<dbReference type="EMBL" id="KV441398">
    <property type="protein sequence ID" value="OAF57949.1"/>
    <property type="molecule type" value="Genomic_DNA"/>
</dbReference>
<protein>
    <submittedName>
        <fullName evidence="2">Uncharacterized protein</fullName>
    </submittedName>
</protein>
<feature type="compositionally biased region" description="Basic and acidic residues" evidence="1">
    <location>
        <begin position="55"/>
        <end position="72"/>
    </location>
</feature>
<dbReference type="RefSeq" id="XP_024323235.1">
    <property type="nucleotide sequence ID" value="XM_024469003.1"/>
</dbReference>
<dbReference type="OrthoDB" id="5375886at2759"/>
<organism evidence="2">
    <name type="scientific">Pseudogymnoascus destructans</name>
    <dbReference type="NCBI Taxonomy" id="655981"/>
    <lineage>
        <taxon>Eukaryota</taxon>
        <taxon>Fungi</taxon>
        <taxon>Dikarya</taxon>
        <taxon>Ascomycota</taxon>
        <taxon>Pezizomycotina</taxon>
        <taxon>Leotiomycetes</taxon>
        <taxon>Thelebolales</taxon>
        <taxon>Thelebolaceae</taxon>
        <taxon>Pseudogymnoascus</taxon>
    </lineage>
</organism>
<reference evidence="2" key="1">
    <citation type="submission" date="2016-03" db="EMBL/GenBank/DDBJ databases">
        <title>Updated assembly of Pseudogymnoascus destructans, the fungus causing white-nose syndrome of bats.</title>
        <authorList>
            <person name="Palmer J.M."/>
            <person name="Drees K.P."/>
            <person name="Foster J.T."/>
            <person name="Lindner D.L."/>
        </authorList>
    </citation>
    <scope>NUCLEOTIDE SEQUENCE [LARGE SCALE GENOMIC DNA]</scope>
    <source>
        <strain evidence="2">20631-21</strain>
    </source>
</reference>
<evidence type="ECO:0000256" key="1">
    <source>
        <dbReference type="SAM" id="MobiDB-lite"/>
    </source>
</evidence>
<evidence type="ECO:0000313" key="2">
    <source>
        <dbReference type="EMBL" id="OAF57949.1"/>
    </source>
</evidence>
<dbReference type="VEuPathDB" id="FungiDB:GMDG_08399"/>
<feature type="compositionally biased region" description="Basic and acidic residues" evidence="1">
    <location>
        <begin position="39"/>
        <end position="48"/>
    </location>
</feature>
<proteinExistence type="predicted"/>
<dbReference type="AlphaFoldDB" id="A0A177A758"/>
<name>A0A177A758_9PEZI</name>
<dbReference type="Proteomes" id="UP000077154">
    <property type="component" value="Unassembled WGS sequence"/>
</dbReference>
<feature type="compositionally biased region" description="Polar residues" evidence="1">
    <location>
        <begin position="19"/>
        <end position="29"/>
    </location>
</feature>
<accession>A0A177A758</accession>
<gene>
    <name evidence="2" type="ORF">VC83_05381</name>
</gene>
<dbReference type="GeneID" id="36288447"/>
<sequence>MSSQNQGHESPPAEKQSDSQKAAPSSGQGVSDKPNTEQSAKDQLKDLKSNPTGAMEDHLEEKFKKDFPQKKY</sequence>
<feature type="region of interest" description="Disordered" evidence="1">
    <location>
        <begin position="1"/>
        <end position="72"/>
    </location>
</feature>